<evidence type="ECO:0000256" key="4">
    <source>
        <dbReference type="ARBA" id="ARBA00022490"/>
    </source>
</evidence>
<evidence type="ECO:0000256" key="8">
    <source>
        <dbReference type="ARBA" id="ARBA00023134"/>
    </source>
</evidence>
<dbReference type="FunFam" id="3.40.50.10050:FF:000001">
    <property type="entry name" value="Translation initiation factor IF-2"/>
    <property type="match status" value="1"/>
</dbReference>
<proteinExistence type="inferred from homology"/>
<dbReference type="Gene3D" id="1.10.10.2480">
    <property type="match status" value="1"/>
</dbReference>
<dbReference type="InterPro" id="IPR006847">
    <property type="entry name" value="IF2_N"/>
</dbReference>
<feature type="compositionally biased region" description="Basic residues" evidence="12">
    <location>
        <begin position="294"/>
        <end position="303"/>
    </location>
</feature>
<evidence type="ECO:0000313" key="15">
    <source>
        <dbReference type="Proteomes" id="UP000319976"/>
    </source>
</evidence>
<keyword evidence="4 10" id="KW-0963">Cytoplasm</keyword>
<dbReference type="InterPro" id="IPR005225">
    <property type="entry name" value="Small_GTP-bd"/>
</dbReference>
<evidence type="ECO:0000256" key="9">
    <source>
        <dbReference type="ARBA" id="ARBA00025162"/>
    </source>
</evidence>
<dbReference type="PANTHER" id="PTHR43381">
    <property type="entry name" value="TRANSLATION INITIATION FACTOR IF-2-RELATED"/>
    <property type="match status" value="1"/>
</dbReference>
<feature type="compositionally biased region" description="Basic and acidic residues" evidence="12">
    <location>
        <begin position="73"/>
        <end position="87"/>
    </location>
</feature>
<dbReference type="Gene3D" id="3.40.50.300">
    <property type="entry name" value="P-loop containing nucleotide triphosphate hydrolases"/>
    <property type="match status" value="1"/>
</dbReference>
<dbReference type="InterPro" id="IPR015760">
    <property type="entry name" value="TIF_IF2"/>
</dbReference>
<evidence type="ECO:0000256" key="6">
    <source>
        <dbReference type="ARBA" id="ARBA00022741"/>
    </source>
</evidence>
<evidence type="ECO:0000256" key="10">
    <source>
        <dbReference type="HAMAP-Rule" id="MF_00100"/>
    </source>
</evidence>
<dbReference type="InterPro" id="IPR009000">
    <property type="entry name" value="Transl_B-barrel_sf"/>
</dbReference>
<dbReference type="KEGG" id="chya:V22_34500"/>
<dbReference type="FunFam" id="2.40.30.10:FF:000054">
    <property type="entry name" value="Translation initiation factor IF-2"/>
    <property type="match status" value="1"/>
</dbReference>
<dbReference type="InterPro" id="IPR044145">
    <property type="entry name" value="IF2_II"/>
</dbReference>
<feature type="compositionally biased region" description="Basic residues" evidence="12">
    <location>
        <begin position="317"/>
        <end position="327"/>
    </location>
</feature>
<dbReference type="InterPro" id="IPR000178">
    <property type="entry name" value="TF_IF2_bacterial-like"/>
</dbReference>
<keyword evidence="6 10" id="KW-0547">Nucleotide-binding</keyword>
<feature type="compositionally biased region" description="Basic and acidic residues" evidence="12">
    <location>
        <begin position="264"/>
        <end position="273"/>
    </location>
</feature>
<reference evidence="14 15" key="1">
    <citation type="submission" date="2019-02" db="EMBL/GenBank/DDBJ databases">
        <title>Deep-cultivation of Planctomycetes and their phenomic and genomic characterization uncovers novel biology.</title>
        <authorList>
            <person name="Wiegand S."/>
            <person name="Jogler M."/>
            <person name="Boedeker C."/>
            <person name="Pinto D."/>
            <person name="Vollmers J."/>
            <person name="Rivas-Marin E."/>
            <person name="Kohn T."/>
            <person name="Peeters S.H."/>
            <person name="Heuer A."/>
            <person name="Rast P."/>
            <person name="Oberbeckmann S."/>
            <person name="Bunk B."/>
            <person name="Jeske O."/>
            <person name="Meyerdierks A."/>
            <person name="Storesund J.E."/>
            <person name="Kallscheuer N."/>
            <person name="Luecker S."/>
            <person name="Lage O.M."/>
            <person name="Pohl T."/>
            <person name="Merkel B.J."/>
            <person name="Hornburger P."/>
            <person name="Mueller R.-W."/>
            <person name="Bruemmer F."/>
            <person name="Labrenz M."/>
            <person name="Spormann A.M."/>
            <person name="Op den Camp H."/>
            <person name="Overmann J."/>
            <person name="Amann R."/>
            <person name="Jetten M.S.M."/>
            <person name="Mascher T."/>
            <person name="Medema M.H."/>
            <person name="Devos D.P."/>
            <person name="Kaster A.-K."/>
            <person name="Ovreas L."/>
            <person name="Rohde M."/>
            <person name="Galperin M.Y."/>
            <person name="Jogler C."/>
        </authorList>
    </citation>
    <scope>NUCLEOTIDE SEQUENCE [LARGE SCALE GENOMIC DNA]</scope>
    <source>
        <strain evidence="14 15">V22</strain>
    </source>
</reference>
<comment type="similarity">
    <text evidence="2 10 11">Belongs to the TRAFAC class translation factor GTPase superfamily. Classic translation factor GTPase family. IF-2 subfamily.</text>
</comment>
<evidence type="ECO:0000313" key="14">
    <source>
        <dbReference type="EMBL" id="QDT66185.1"/>
    </source>
</evidence>
<dbReference type="SUPFAM" id="SSF52156">
    <property type="entry name" value="Initiation factor IF2/eIF5b, domain 3"/>
    <property type="match status" value="1"/>
</dbReference>
<dbReference type="PROSITE" id="PS51722">
    <property type="entry name" value="G_TR_2"/>
    <property type="match status" value="1"/>
</dbReference>
<dbReference type="Gene3D" id="2.40.30.10">
    <property type="entry name" value="Translation factors"/>
    <property type="match status" value="2"/>
</dbReference>
<dbReference type="SUPFAM" id="SSF52540">
    <property type="entry name" value="P-loop containing nucleoside triphosphate hydrolases"/>
    <property type="match status" value="1"/>
</dbReference>
<dbReference type="InterPro" id="IPR000795">
    <property type="entry name" value="T_Tr_GTP-bd_dom"/>
</dbReference>
<accession>A0A517TCU0</accession>
<dbReference type="RefSeq" id="WP_145265077.1">
    <property type="nucleotide sequence ID" value="NZ_CP036316.1"/>
</dbReference>
<dbReference type="AlphaFoldDB" id="A0A517TCU0"/>
<comment type="subcellular location">
    <subcellularLocation>
        <location evidence="1 10">Cytoplasm</location>
    </subcellularLocation>
</comment>
<dbReference type="OrthoDB" id="9811804at2"/>
<evidence type="ECO:0000256" key="2">
    <source>
        <dbReference type="ARBA" id="ARBA00007733"/>
    </source>
</evidence>
<dbReference type="FunFam" id="3.40.50.300:FF:000019">
    <property type="entry name" value="Translation initiation factor IF-2"/>
    <property type="match status" value="1"/>
</dbReference>
<dbReference type="GO" id="GO:0005829">
    <property type="term" value="C:cytosol"/>
    <property type="evidence" value="ECO:0007669"/>
    <property type="project" value="TreeGrafter"/>
</dbReference>
<sequence length="928" mass="101491">MKIRIFALAKELGLDSKELIEHANAAGVMVKNSALASISPEEKDLILEQLEKAGSGESTPEAVDMGMAPVEPPADRMGKVRKLDKAAQQKVDLAEEPEPVADEPEPVLEETEQQEETPLVEVAAEATEEPVAEASEDAGEEAPAEVTAEDQTEEESESSGDEGDLKPEEYIPPPTAKSSASIREMRPVGTIRTNVQPAKREREKDKERKRPQLARPNVAAPPKLNVAKPKPVAKDEPAAQKPEMPLTPEMLDARGGASPLQDMIARRGAGEKKPGRKSTMNRDEAAAKEELQKQSRRTRKGRRRNMEDGDDAPVRRQSIRSSRRRRPGSIEYSSEAVIELPITVRSLSEATGRPANQLMGVLMKQGLMLRINDPLTEDQAMEIAIELGIELEIKRERDLEEELADLLSDEYDEGAELITRPPIVTILGHVDHGKTTMVDKLRKANVAGGEAGGITQHIAAYQIDQDGQKVTFVDTPGHAAFGEMRARGANVTDVIVLVVAADDGVMPQTEECISHAKAAGVPLVVALNKIDLPGVDEQKTLQQLAGHDLLPAEWGGDTEVVRTSGETGQGLDDLIDTIQITSELLELKANADRPAVGVCLEAFRDEGRGVLAWFIVQKGTLRIGDVVLCGGSYGRVRAMYDDYDREMEEAPPACPVMIAGLNEVPNAGSHFFCLEDIEDAREAAERRSESGRAELLSQMVKLPVSIEDYMNAARFGEVRDLPLILKADSPGSIEALRTEIMKFEHPEVRLQLIHAAVGGVNESDVSLASASGAIIVAFHVIAEDRAEQQADRAGVEIRRYRVIYELIDDIRMALEGLLAPEKSEVQTGRALVLQTFKISRTGTIAGCRVLSGTIERNNKVHVIRQQKMLNTFDIASLKREKDDAKEVREGMECGIRLEGFNDVKEGDILEAFRIEETKRTLEDAVTAV</sequence>
<dbReference type="Pfam" id="PF04760">
    <property type="entry name" value="IF2_N"/>
    <property type="match status" value="2"/>
</dbReference>
<keyword evidence="5 10" id="KW-0396">Initiation factor</keyword>
<feature type="compositionally biased region" description="Low complexity" evidence="12">
    <location>
        <begin position="116"/>
        <end position="125"/>
    </location>
</feature>
<dbReference type="EMBL" id="CP036316">
    <property type="protein sequence ID" value="QDT66185.1"/>
    <property type="molecule type" value="Genomic_DNA"/>
</dbReference>
<evidence type="ECO:0000256" key="7">
    <source>
        <dbReference type="ARBA" id="ARBA00022917"/>
    </source>
</evidence>
<feature type="domain" description="Tr-type G" evidence="13">
    <location>
        <begin position="419"/>
        <end position="588"/>
    </location>
</feature>
<dbReference type="NCBIfam" id="TIGR00487">
    <property type="entry name" value="IF-2"/>
    <property type="match status" value="1"/>
</dbReference>
<evidence type="ECO:0000259" key="13">
    <source>
        <dbReference type="PROSITE" id="PS51722"/>
    </source>
</evidence>
<dbReference type="InterPro" id="IPR053905">
    <property type="entry name" value="EF-G-like_DII"/>
</dbReference>
<protein>
    <recommendedName>
        <fullName evidence="3 10">Translation initiation factor IF-2</fullName>
    </recommendedName>
</protein>
<dbReference type="Gene3D" id="3.40.50.10050">
    <property type="entry name" value="Translation initiation factor IF- 2, domain 3"/>
    <property type="match status" value="1"/>
</dbReference>
<comment type="function">
    <text evidence="9 10 11">One of the essential components for the initiation of protein synthesis. Protects formylmethionyl-tRNA from spontaneous hydrolysis and promotes its binding to the 30S ribosomal subunits. Also involved in the hydrolysis of GTP during the formation of the 70S ribosomal complex.</text>
</comment>
<keyword evidence="15" id="KW-1185">Reference proteome</keyword>
<dbReference type="InterPro" id="IPR027417">
    <property type="entry name" value="P-loop_NTPase"/>
</dbReference>
<dbReference type="CDD" id="cd01887">
    <property type="entry name" value="IF2_eIF5B"/>
    <property type="match status" value="1"/>
</dbReference>
<dbReference type="InterPro" id="IPR004161">
    <property type="entry name" value="EFTu-like_2"/>
</dbReference>
<dbReference type="NCBIfam" id="TIGR00231">
    <property type="entry name" value="small_GTP"/>
    <property type="match status" value="1"/>
</dbReference>
<dbReference type="Pfam" id="PF11987">
    <property type="entry name" value="IF-2"/>
    <property type="match status" value="1"/>
</dbReference>
<organism evidence="14 15">
    <name type="scientific">Calycomorphotria hydatis</name>
    <dbReference type="NCBI Taxonomy" id="2528027"/>
    <lineage>
        <taxon>Bacteria</taxon>
        <taxon>Pseudomonadati</taxon>
        <taxon>Planctomycetota</taxon>
        <taxon>Planctomycetia</taxon>
        <taxon>Planctomycetales</taxon>
        <taxon>Planctomycetaceae</taxon>
        <taxon>Calycomorphotria</taxon>
    </lineage>
</organism>
<dbReference type="Pfam" id="PF00009">
    <property type="entry name" value="GTP_EFTU"/>
    <property type="match status" value="1"/>
</dbReference>
<evidence type="ECO:0000256" key="1">
    <source>
        <dbReference type="ARBA" id="ARBA00004496"/>
    </source>
</evidence>
<feature type="region of interest" description="Disordered" evidence="12">
    <location>
        <begin position="71"/>
        <end position="328"/>
    </location>
</feature>
<feature type="compositionally biased region" description="Acidic residues" evidence="12">
    <location>
        <begin position="126"/>
        <end position="162"/>
    </location>
</feature>
<feature type="binding site" evidence="10">
    <location>
        <begin position="428"/>
        <end position="435"/>
    </location>
    <ligand>
        <name>GTP</name>
        <dbReference type="ChEBI" id="CHEBI:37565"/>
    </ligand>
</feature>
<dbReference type="PANTHER" id="PTHR43381:SF5">
    <property type="entry name" value="TR-TYPE G DOMAIN-CONTAINING PROTEIN"/>
    <property type="match status" value="1"/>
</dbReference>
<feature type="compositionally biased region" description="Basic and acidic residues" evidence="12">
    <location>
        <begin position="280"/>
        <end position="293"/>
    </location>
</feature>
<feature type="binding site" evidence="10">
    <location>
        <begin position="474"/>
        <end position="478"/>
    </location>
    <ligand>
        <name>GTP</name>
        <dbReference type="ChEBI" id="CHEBI:37565"/>
    </ligand>
</feature>
<feature type="compositionally biased region" description="Acidic residues" evidence="12">
    <location>
        <begin position="94"/>
        <end position="115"/>
    </location>
</feature>
<dbReference type="CDD" id="cd03702">
    <property type="entry name" value="IF2_mtIF2_II"/>
    <property type="match status" value="1"/>
</dbReference>
<feature type="region of interest" description="G-domain" evidence="10">
    <location>
        <begin position="422"/>
        <end position="570"/>
    </location>
</feature>
<keyword evidence="8 10" id="KW-0342">GTP-binding</keyword>
<dbReference type="GO" id="GO:0003924">
    <property type="term" value="F:GTPase activity"/>
    <property type="evidence" value="ECO:0007669"/>
    <property type="project" value="UniProtKB-UniRule"/>
</dbReference>
<gene>
    <name evidence="10 14" type="primary">infB</name>
    <name evidence="14" type="ORF">V22_34500</name>
</gene>
<dbReference type="CDD" id="cd03692">
    <property type="entry name" value="mtIF2_IVc"/>
    <property type="match status" value="1"/>
</dbReference>
<dbReference type="SUPFAM" id="SSF50447">
    <property type="entry name" value="Translation proteins"/>
    <property type="match status" value="2"/>
</dbReference>
<evidence type="ECO:0000256" key="3">
    <source>
        <dbReference type="ARBA" id="ARBA00020675"/>
    </source>
</evidence>
<evidence type="ECO:0000256" key="5">
    <source>
        <dbReference type="ARBA" id="ARBA00022540"/>
    </source>
</evidence>
<dbReference type="InterPro" id="IPR036925">
    <property type="entry name" value="TIF_IF2_dom3_sf"/>
</dbReference>
<dbReference type="FunFam" id="2.40.30.10:FF:000008">
    <property type="entry name" value="Translation initiation factor IF-2"/>
    <property type="match status" value="1"/>
</dbReference>
<dbReference type="InterPro" id="IPR023115">
    <property type="entry name" value="TIF_IF2_dom3"/>
</dbReference>
<name>A0A517TCU0_9PLAN</name>
<evidence type="ECO:0000256" key="11">
    <source>
        <dbReference type="RuleBase" id="RU000644"/>
    </source>
</evidence>
<dbReference type="Pfam" id="PF03144">
    <property type="entry name" value="GTP_EFTU_D2"/>
    <property type="match status" value="1"/>
</dbReference>
<dbReference type="GO" id="GO:0005525">
    <property type="term" value="F:GTP binding"/>
    <property type="evidence" value="ECO:0007669"/>
    <property type="project" value="UniProtKB-KW"/>
</dbReference>
<dbReference type="Proteomes" id="UP000319976">
    <property type="component" value="Chromosome"/>
</dbReference>
<dbReference type="HAMAP" id="MF_00100_B">
    <property type="entry name" value="IF_2_B"/>
    <property type="match status" value="1"/>
</dbReference>
<feature type="compositionally biased region" description="Basic and acidic residues" evidence="12">
    <location>
        <begin position="198"/>
        <end position="210"/>
    </location>
</feature>
<evidence type="ECO:0000256" key="12">
    <source>
        <dbReference type="SAM" id="MobiDB-lite"/>
    </source>
</evidence>
<dbReference type="Pfam" id="PF22042">
    <property type="entry name" value="EF-G_D2"/>
    <property type="match status" value="1"/>
</dbReference>
<feature type="binding site" evidence="10">
    <location>
        <begin position="528"/>
        <end position="531"/>
    </location>
    <ligand>
        <name>GTP</name>
        <dbReference type="ChEBI" id="CHEBI:37565"/>
    </ligand>
</feature>
<dbReference type="GO" id="GO:0003743">
    <property type="term" value="F:translation initiation factor activity"/>
    <property type="evidence" value="ECO:0007669"/>
    <property type="project" value="UniProtKB-UniRule"/>
</dbReference>
<keyword evidence="7 10" id="KW-0648">Protein biosynthesis</keyword>